<dbReference type="EMBL" id="ADFR01000007">
    <property type="protein sequence ID" value="EFC05705.1"/>
    <property type="molecule type" value="Genomic_DNA"/>
</dbReference>
<keyword evidence="4 8" id="KW-0720">Serine protease</keyword>
<dbReference type="GO" id="GO:0016887">
    <property type="term" value="F:ATP hydrolysis activity"/>
    <property type="evidence" value="ECO:0007669"/>
    <property type="project" value="InterPro"/>
</dbReference>
<evidence type="ECO:0000256" key="4">
    <source>
        <dbReference type="ARBA" id="ARBA00022825"/>
    </source>
</evidence>
<dbReference type="Gene3D" id="1.10.8.60">
    <property type="match status" value="1"/>
</dbReference>
<dbReference type="InterPro" id="IPR014721">
    <property type="entry name" value="Ribsml_uS5_D2-typ_fold_subgr"/>
</dbReference>
<evidence type="ECO:0000256" key="3">
    <source>
        <dbReference type="ARBA" id="ARBA00022801"/>
    </source>
</evidence>
<dbReference type="PIRSF" id="PIRSF001174">
    <property type="entry name" value="Lon_proteas"/>
    <property type="match status" value="1"/>
</dbReference>
<dbReference type="EC" id="3.4.21.53" evidence="8"/>
<evidence type="ECO:0000256" key="9">
    <source>
        <dbReference type="RuleBase" id="RU000591"/>
    </source>
</evidence>
<dbReference type="InterPro" id="IPR054594">
    <property type="entry name" value="Lon_lid"/>
</dbReference>
<evidence type="ECO:0000259" key="10">
    <source>
        <dbReference type="PROSITE" id="PS51786"/>
    </source>
</evidence>
<dbReference type="PROSITE" id="PS01046">
    <property type="entry name" value="LON_SER"/>
    <property type="match status" value="1"/>
</dbReference>
<protein>
    <recommendedName>
        <fullName evidence="8">endopeptidase La</fullName>
        <ecNumber evidence="8">3.4.21.53</ecNumber>
    </recommendedName>
</protein>
<dbReference type="Pfam" id="PF00004">
    <property type="entry name" value="AAA"/>
    <property type="match status" value="1"/>
</dbReference>
<dbReference type="InterPro" id="IPR004815">
    <property type="entry name" value="Lon_bac/euk-typ"/>
</dbReference>
<dbReference type="Proteomes" id="UP000005017">
    <property type="component" value="Unassembled WGS sequence"/>
</dbReference>
<dbReference type="GO" id="GO:0030163">
    <property type="term" value="P:protein catabolic process"/>
    <property type="evidence" value="ECO:0007669"/>
    <property type="project" value="InterPro"/>
</dbReference>
<evidence type="ECO:0000256" key="8">
    <source>
        <dbReference type="PROSITE-ProRule" id="PRU01122"/>
    </source>
</evidence>
<dbReference type="InterPro" id="IPR008269">
    <property type="entry name" value="Lon_proteolytic"/>
</dbReference>
<feature type="domain" description="Lon proteolytic" evidence="10">
    <location>
        <begin position="581"/>
        <end position="759"/>
    </location>
</feature>
<dbReference type="InterPro" id="IPR020568">
    <property type="entry name" value="Ribosomal_Su5_D2-typ_SF"/>
</dbReference>
<dbReference type="STRING" id="679192.HMPREF9013_0619"/>
<reference evidence="12" key="1">
    <citation type="submission" date="2009-12" db="EMBL/GenBank/DDBJ databases">
        <title>Sequence of Clostridiales genomosp. BVAB3 str. UPII9-5.</title>
        <authorList>
            <person name="Madupu R."/>
            <person name="Durkin A.S."/>
            <person name="Torralba M."/>
            <person name="Methe B."/>
            <person name="Sutton G.G."/>
            <person name="Strausberg R.L."/>
            <person name="Nelson K.E."/>
        </authorList>
    </citation>
    <scope>NUCLEOTIDE SEQUENCE [LARGE SCALE GENOMIC DNA]</scope>
    <source>
        <strain evidence="12">W1219</strain>
    </source>
</reference>
<sequence length="760" mass="84679">MAEIVPIYNVVILPHSTVFLTSESFKEATGKEAKVGEKIYFALEKKALNEENFLPENFYGLGVSGIITEVHTDGFLIVKTYNRVQFEDLYLHSNRTLGVTGVINHPETEDVDEQNYQSRIQGLKNSLIQFTSQYRWALGAKSYIQQMTTAEEIMTGMSQLISITAEDKYALLAEDSQEKRLSMIEKYVLEYTEMSNVSKAASSAQEEDNQKAYREMAIKKQIEFLQKELDEMHPENVSDIRKLEKRIQESSMNETALKEAEKILSRMKQEGSNSPEYGNLYNYLDFLTSLSWQTNPLEKIDIQKAEEILDEDHYGLQKVKKRILEQIAVMDLNHKQSGSILLFVGAPGTGKTSVGKSIARALNREYVRVALGGVRDSSDIRGHRRTYIGAMPGRIMDGIQKAGSSNPVMVLDEIDKLSSSYNGDPASALLEVLDPEQNHTFTDHYMNVPYDLSNVLFICTANSLDTIPEPLLNRMEVIMFQGYTASEKFQIAKRHLLPKSMKQMGIEKAMLAVSDAGIRTIISSYTMESGVRGLKKRMDQICRYTAVLIARGRQTKFHVSQKNLSEVLDMDPIEHEKIQRNTKVGIVTGLAWTASGGEILFIESLVSEGKGNIKVTGQLGSVMQESVQIALSLVKSIFPKEAKQLENHDIHIHFPSGSVKKDGPSAGITVTTALASLLTKQKVNPNLAMTGEISLRGGVMPIGGLPEKLMAAARSGVKTVLIPKDNEKNLKDVPQEVKDQLKILTVSTIEEVLSLAGIQK</sequence>
<feature type="active site" evidence="6 8">
    <location>
        <position position="708"/>
    </location>
</feature>
<feature type="active site" evidence="6 8">
    <location>
        <position position="665"/>
    </location>
</feature>
<evidence type="ECO:0000313" key="12">
    <source>
        <dbReference type="Proteomes" id="UP000005017"/>
    </source>
</evidence>
<evidence type="ECO:0000256" key="1">
    <source>
        <dbReference type="ARBA" id="ARBA00022670"/>
    </source>
</evidence>
<dbReference type="eggNOG" id="COG0466">
    <property type="taxonomic scope" value="Bacteria"/>
</dbReference>
<dbReference type="NCBIfam" id="TIGR00763">
    <property type="entry name" value="lon"/>
    <property type="match status" value="1"/>
</dbReference>
<dbReference type="Gene3D" id="3.40.50.300">
    <property type="entry name" value="P-loop containing nucleotide triphosphate hydrolases"/>
    <property type="match status" value="1"/>
</dbReference>
<dbReference type="PROSITE" id="PS51786">
    <property type="entry name" value="LON_PROTEOLYTIC"/>
    <property type="match status" value="1"/>
</dbReference>
<dbReference type="Gene3D" id="1.20.58.1480">
    <property type="match status" value="1"/>
</dbReference>
<dbReference type="GO" id="GO:0004176">
    <property type="term" value="F:ATP-dependent peptidase activity"/>
    <property type="evidence" value="ECO:0007669"/>
    <property type="project" value="UniProtKB-UniRule"/>
</dbReference>
<dbReference type="Gene3D" id="1.20.5.5270">
    <property type="match status" value="1"/>
</dbReference>
<dbReference type="AlphaFoldDB" id="D2MNT6"/>
<dbReference type="Gene3D" id="3.30.230.10">
    <property type="match status" value="1"/>
</dbReference>
<dbReference type="Pfam" id="PF22667">
    <property type="entry name" value="Lon_lid"/>
    <property type="match status" value="1"/>
</dbReference>
<dbReference type="OrthoDB" id="9803599at2"/>
<accession>D2MNT6</accession>
<dbReference type="InterPro" id="IPR003959">
    <property type="entry name" value="ATPase_AAA_core"/>
</dbReference>
<keyword evidence="1 8" id="KW-0645">Protease</keyword>
<dbReference type="RefSeq" id="WP_006627037.1">
    <property type="nucleotide sequence ID" value="NZ_ADFR01000007.1"/>
</dbReference>
<comment type="caution">
    <text evidence="11">The sequence shown here is derived from an EMBL/GenBank/DDBJ whole genome shotgun (WGS) entry which is preliminary data.</text>
</comment>
<dbReference type="SUPFAM" id="SSF54211">
    <property type="entry name" value="Ribosomal protein S5 domain 2-like"/>
    <property type="match status" value="1"/>
</dbReference>
<feature type="binding site" evidence="7">
    <location>
        <begin position="345"/>
        <end position="352"/>
    </location>
    <ligand>
        <name>ATP</name>
        <dbReference type="ChEBI" id="CHEBI:30616"/>
    </ligand>
</feature>
<evidence type="ECO:0000256" key="6">
    <source>
        <dbReference type="PIRSR" id="PIRSR001174-1"/>
    </source>
</evidence>
<dbReference type="FunFam" id="3.40.50.300:FF:000382">
    <property type="entry name" value="Lon protease homolog 2, peroxisomal"/>
    <property type="match status" value="1"/>
</dbReference>
<organism evidence="11 12">
    <name type="scientific">Bulleidia extructa W1219</name>
    <dbReference type="NCBI Taxonomy" id="679192"/>
    <lineage>
        <taxon>Bacteria</taxon>
        <taxon>Bacillati</taxon>
        <taxon>Bacillota</taxon>
        <taxon>Erysipelotrichia</taxon>
        <taxon>Erysipelotrichales</taxon>
        <taxon>Erysipelotrichaceae</taxon>
        <taxon>Bulleidia</taxon>
    </lineage>
</organism>
<gene>
    <name evidence="11" type="primary">lon</name>
    <name evidence="11" type="ORF">HMPREF9013_0619</name>
</gene>
<dbReference type="GO" id="GO:0005524">
    <property type="term" value="F:ATP binding"/>
    <property type="evidence" value="ECO:0007669"/>
    <property type="project" value="UniProtKB-KW"/>
</dbReference>
<evidence type="ECO:0000313" key="11">
    <source>
        <dbReference type="EMBL" id="EFC05705.1"/>
    </source>
</evidence>
<comment type="similarity">
    <text evidence="8 9">Belongs to the peptidase S16 family.</text>
</comment>
<dbReference type="CDD" id="cd19500">
    <property type="entry name" value="RecA-like_Lon"/>
    <property type="match status" value="1"/>
</dbReference>
<dbReference type="InterPro" id="IPR027065">
    <property type="entry name" value="Lon_Prtase"/>
</dbReference>
<evidence type="ECO:0000256" key="5">
    <source>
        <dbReference type="ARBA" id="ARBA00022840"/>
    </source>
</evidence>
<keyword evidence="3 8" id="KW-0378">Hydrolase</keyword>
<dbReference type="Pfam" id="PF05362">
    <property type="entry name" value="Lon_C"/>
    <property type="match status" value="1"/>
</dbReference>
<comment type="catalytic activity">
    <reaction evidence="8">
        <text>Hydrolysis of proteins in presence of ATP.</text>
        <dbReference type="EC" id="3.4.21.53"/>
    </reaction>
</comment>
<dbReference type="PANTHER" id="PTHR10046">
    <property type="entry name" value="ATP DEPENDENT LON PROTEASE FAMILY MEMBER"/>
    <property type="match status" value="1"/>
</dbReference>
<keyword evidence="12" id="KW-1185">Reference proteome</keyword>
<dbReference type="InterPro" id="IPR008268">
    <property type="entry name" value="Peptidase_S16_AS"/>
</dbReference>
<dbReference type="SMART" id="SM00382">
    <property type="entry name" value="AAA"/>
    <property type="match status" value="1"/>
</dbReference>
<dbReference type="InterPro" id="IPR003111">
    <property type="entry name" value="Lon_prtase_N"/>
</dbReference>
<dbReference type="InterPro" id="IPR003593">
    <property type="entry name" value="AAA+_ATPase"/>
</dbReference>
<keyword evidence="5 7" id="KW-0067">ATP-binding</keyword>
<dbReference type="SUPFAM" id="SSF52540">
    <property type="entry name" value="P-loop containing nucleoside triphosphate hydrolases"/>
    <property type="match status" value="1"/>
</dbReference>
<evidence type="ECO:0000256" key="2">
    <source>
        <dbReference type="ARBA" id="ARBA00022741"/>
    </source>
</evidence>
<evidence type="ECO:0000256" key="7">
    <source>
        <dbReference type="PIRSR" id="PIRSR001174-2"/>
    </source>
</evidence>
<dbReference type="GO" id="GO:0006508">
    <property type="term" value="P:proteolysis"/>
    <property type="evidence" value="ECO:0007669"/>
    <property type="project" value="UniProtKB-KW"/>
</dbReference>
<dbReference type="PRINTS" id="PR00830">
    <property type="entry name" value="ENDOLAPTASE"/>
</dbReference>
<dbReference type="Pfam" id="PF02190">
    <property type="entry name" value="LON_substr_bdg"/>
    <property type="match status" value="1"/>
</dbReference>
<proteinExistence type="inferred from homology"/>
<dbReference type="GO" id="GO:0004252">
    <property type="term" value="F:serine-type endopeptidase activity"/>
    <property type="evidence" value="ECO:0007669"/>
    <property type="project" value="UniProtKB-UniRule"/>
</dbReference>
<name>D2MNT6_9FIRM</name>
<keyword evidence="2 7" id="KW-0547">Nucleotide-binding</keyword>
<dbReference type="InterPro" id="IPR027417">
    <property type="entry name" value="P-loop_NTPase"/>
</dbReference>